<comment type="caution">
    <text evidence="2">The sequence shown here is derived from an EMBL/GenBank/DDBJ whole genome shotgun (WGS) entry which is preliminary data.</text>
</comment>
<dbReference type="InterPro" id="IPR039204">
    <property type="entry name" value="MRS2-like"/>
</dbReference>
<evidence type="ECO:0000313" key="2">
    <source>
        <dbReference type="EMBL" id="KAL3787126.1"/>
    </source>
</evidence>
<sequence length="455" mass="52152">MSIQQIINEIPGTHPRDFFSLSLTSLGDDSRKRRAMMANHYSVKNTIHPWFILPRGSEIVMAFGCMRALISKDTAFIFDAHKPTIKGYCSRTFLRIGKHSTRAFRSPTTTTNEKKKQQALRISKQIMRRDRFAFRDGEIIFHNNGGKRNKMQFEVNMVEEIVREVCTMYSRRIHLYEPIVSSLMDRVTHEAISPSGLHKLVPLKDSLQRFEMNVKGALRCITDLLSNDQDMIDLMLTEKTIAKSENRTLPIESHGNVEMMLEEYARQLSSTLLEIDFMLQRVQSKQDMVALSLDSYRNRMIRMNLNLTIGGISLAFITATAGFFGMNVQHGYEHTEGAFQMIIAGSCLLGGGFLGGCYSHLYGSRSQRRTQEHVNQIEVMNRALGDMSALDYSFELMLKGDEPLTKEKFRAQVYAAEPESIGDTEIDFLFDLLDYSKNSVIDKDDFPMYTRHRIK</sequence>
<evidence type="ECO:0008006" key="4">
    <source>
        <dbReference type="Google" id="ProtNLM"/>
    </source>
</evidence>
<dbReference type="PANTHER" id="PTHR13890">
    <property type="entry name" value="RNA SPLICING PROTEIN MRS2, MITOCHONDRIAL"/>
    <property type="match status" value="1"/>
</dbReference>
<name>A0ABD3PII4_9STRA</name>
<protein>
    <recommendedName>
        <fullName evidence="4">Magnesium transporter</fullName>
    </recommendedName>
</protein>
<dbReference type="Gene3D" id="1.20.58.340">
    <property type="entry name" value="Magnesium transport protein CorA, transmembrane region"/>
    <property type="match status" value="1"/>
</dbReference>
<organism evidence="2 3">
    <name type="scientific">Stephanodiscus triporus</name>
    <dbReference type="NCBI Taxonomy" id="2934178"/>
    <lineage>
        <taxon>Eukaryota</taxon>
        <taxon>Sar</taxon>
        <taxon>Stramenopiles</taxon>
        <taxon>Ochrophyta</taxon>
        <taxon>Bacillariophyta</taxon>
        <taxon>Coscinodiscophyceae</taxon>
        <taxon>Thalassiosirophycidae</taxon>
        <taxon>Stephanodiscales</taxon>
        <taxon>Stephanodiscaceae</taxon>
        <taxon>Stephanodiscus</taxon>
    </lineage>
</organism>
<dbReference type="AlphaFoldDB" id="A0ABD3PII4"/>
<feature type="transmembrane region" description="Helical" evidence="1">
    <location>
        <begin position="305"/>
        <end position="326"/>
    </location>
</feature>
<dbReference type="PANTHER" id="PTHR13890:SF42">
    <property type="entry name" value="MAGNESIUM TRANSPORTER"/>
    <property type="match status" value="1"/>
</dbReference>
<gene>
    <name evidence="2" type="ORF">ACHAW5_006573</name>
</gene>
<keyword evidence="1" id="KW-0812">Transmembrane</keyword>
<keyword evidence="1" id="KW-1133">Transmembrane helix</keyword>
<feature type="transmembrane region" description="Helical" evidence="1">
    <location>
        <begin position="338"/>
        <end position="361"/>
    </location>
</feature>
<dbReference type="Proteomes" id="UP001530315">
    <property type="component" value="Unassembled WGS sequence"/>
</dbReference>
<dbReference type="Pfam" id="PF22099">
    <property type="entry name" value="MRS2-like"/>
    <property type="match status" value="1"/>
</dbReference>
<evidence type="ECO:0000313" key="3">
    <source>
        <dbReference type="Proteomes" id="UP001530315"/>
    </source>
</evidence>
<accession>A0ABD3PII4</accession>
<dbReference type="EMBL" id="JALLAZ020000793">
    <property type="protein sequence ID" value="KAL3787126.1"/>
    <property type="molecule type" value="Genomic_DNA"/>
</dbReference>
<evidence type="ECO:0000256" key="1">
    <source>
        <dbReference type="SAM" id="Phobius"/>
    </source>
</evidence>
<keyword evidence="1" id="KW-0472">Membrane</keyword>
<proteinExistence type="predicted"/>
<keyword evidence="3" id="KW-1185">Reference proteome</keyword>
<reference evidence="2 3" key="1">
    <citation type="submission" date="2024-10" db="EMBL/GenBank/DDBJ databases">
        <title>Updated reference genomes for cyclostephanoid diatoms.</title>
        <authorList>
            <person name="Roberts W.R."/>
            <person name="Alverson A.J."/>
        </authorList>
    </citation>
    <scope>NUCLEOTIDE SEQUENCE [LARGE SCALE GENOMIC DNA]</scope>
    <source>
        <strain evidence="2 3">AJA276-08</strain>
    </source>
</reference>